<accession>A0A0C3PLU3</accession>
<reference evidence="2" key="2">
    <citation type="submission" date="2015-01" db="EMBL/GenBank/DDBJ databases">
        <title>Evolutionary Origins and Diversification of the Mycorrhizal Mutualists.</title>
        <authorList>
            <consortium name="DOE Joint Genome Institute"/>
            <consortium name="Mycorrhizal Genomics Consortium"/>
            <person name="Kohler A."/>
            <person name="Kuo A."/>
            <person name="Nagy L.G."/>
            <person name="Floudas D."/>
            <person name="Copeland A."/>
            <person name="Barry K.W."/>
            <person name="Cichocki N."/>
            <person name="Veneault-Fourrey C."/>
            <person name="LaButti K."/>
            <person name="Lindquist E.A."/>
            <person name="Lipzen A."/>
            <person name="Lundell T."/>
            <person name="Morin E."/>
            <person name="Murat C."/>
            <person name="Riley R."/>
            <person name="Ohm R."/>
            <person name="Sun H."/>
            <person name="Tunlid A."/>
            <person name="Henrissat B."/>
            <person name="Grigoriev I.V."/>
            <person name="Hibbett D.S."/>
            <person name="Martin F."/>
        </authorList>
    </citation>
    <scope>NUCLEOTIDE SEQUENCE [LARGE SCALE GENOMIC DNA]</scope>
    <source>
        <strain evidence="2">Marx 270</strain>
    </source>
</reference>
<dbReference type="InParanoid" id="A0A0C3PLU3"/>
<gene>
    <name evidence="1" type="ORF">M404DRAFT_284923</name>
</gene>
<organism evidence="1 2">
    <name type="scientific">Pisolithus tinctorius Marx 270</name>
    <dbReference type="NCBI Taxonomy" id="870435"/>
    <lineage>
        <taxon>Eukaryota</taxon>
        <taxon>Fungi</taxon>
        <taxon>Dikarya</taxon>
        <taxon>Basidiomycota</taxon>
        <taxon>Agaricomycotina</taxon>
        <taxon>Agaricomycetes</taxon>
        <taxon>Agaricomycetidae</taxon>
        <taxon>Boletales</taxon>
        <taxon>Sclerodermatineae</taxon>
        <taxon>Pisolithaceae</taxon>
        <taxon>Pisolithus</taxon>
    </lineage>
</organism>
<keyword evidence="2" id="KW-1185">Reference proteome</keyword>
<sequence>MERAVAFILYSVYMSDDPSRRYFTGNTRRTTTIETLSPRKTTPQLASRGVTYWCYTVQSKWQEQQEPQTRINHTFPYLCKAVVLSSALLAVISIAAISPTSGVLGPSFELSTSPGSFGEGFAKRATLMRRSYTVSESWVRRCSESSVTLGAGWCVLFDVHPYRFYSLDLNSPKEV</sequence>
<evidence type="ECO:0000313" key="2">
    <source>
        <dbReference type="Proteomes" id="UP000054217"/>
    </source>
</evidence>
<name>A0A0C3PLU3_PISTI</name>
<proteinExistence type="predicted"/>
<reference evidence="1 2" key="1">
    <citation type="submission" date="2014-04" db="EMBL/GenBank/DDBJ databases">
        <authorList>
            <consortium name="DOE Joint Genome Institute"/>
            <person name="Kuo A."/>
            <person name="Kohler A."/>
            <person name="Costa M.D."/>
            <person name="Nagy L.G."/>
            <person name="Floudas D."/>
            <person name="Copeland A."/>
            <person name="Barry K.W."/>
            <person name="Cichocki N."/>
            <person name="Veneault-Fourrey C."/>
            <person name="LaButti K."/>
            <person name="Lindquist E.A."/>
            <person name="Lipzen A."/>
            <person name="Lundell T."/>
            <person name="Morin E."/>
            <person name="Murat C."/>
            <person name="Sun H."/>
            <person name="Tunlid A."/>
            <person name="Henrissat B."/>
            <person name="Grigoriev I.V."/>
            <person name="Hibbett D.S."/>
            <person name="Martin F."/>
            <person name="Nordberg H.P."/>
            <person name="Cantor M.N."/>
            <person name="Hua S.X."/>
        </authorList>
    </citation>
    <scope>NUCLEOTIDE SEQUENCE [LARGE SCALE GENOMIC DNA]</scope>
    <source>
        <strain evidence="1 2">Marx 270</strain>
    </source>
</reference>
<evidence type="ECO:0000313" key="1">
    <source>
        <dbReference type="EMBL" id="KIO09726.1"/>
    </source>
</evidence>
<protein>
    <submittedName>
        <fullName evidence="1">Uncharacterized protein</fullName>
    </submittedName>
</protein>
<dbReference type="HOGENOM" id="CLU_1533180_0_0_1"/>
<dbReference type="Proteomes" id="UP000054217">
    <property type="component" value="Unassembled WGS sequence"/>
</dbReference>
<dbReference type="AlphaFoldDB" id="A0A0C3PLU3"/>
<dbReference type="EMBL" id="KN831954">
    <property type="protein sequence ID" value="KIO09726.1"/>
    <property type="molecule type" value="Genomic_DNA"/>
</dbReference>